<sequence length="293" mass="33867">MIIPDNSPIFPHDFFTNYRCTASTYPYRDVISYSGNAPQYSEMPPIRSCLAARDEDDVSHEKQRYPKPCKGEKRVCFADDKGLALTHVRIMKETSDCPPSWTDQFLAQVTQGIKTEEEEEIENRWEVTFPQPASEYMEFRNKLEQQRVSLENVIIKNREISGTIKVKNVCFKKDVFVRVTFNCWSSFEDFPANYVNNGLGDMTSLFDTFSFSVSIPSVAYKYEAIEFCVCFSCESSEFWDNNGGANYRILTVRKKRAEDHSKLEKFVDAVTADFSSWASFASWNHLPTEGPYW</sequence>
<dbReference type="InterPro" id="IPR017434">
    <property type="entry name" value="Pase-1_reg-su_3B/C/D_met"/>
</dbReference>
<evidence type="ECO:0000259" key="4">
    <source>
        <dbReference type="PROSITE" id="PS51159"/>
    </source>
</evidence>
<organism evidence="5 6">
    <name type="scientific">Limulus polyphemus</name>
    <name type="common">Atlantic horseshoe crab</name>
    <dbReference type="NCBI Taxonomy" id="6850"/>
    <lineage>
        <taxon>Eukaryota</taxon>
        <taxon>Metazoa</taxon>
        <taxon>Ecdysozoa</taxon>
        <taxon>Arthropoda</taxon>
        <taxon>Chelicerata</taxon>
        <taxon>Merostomata</taxon>
        <taxon>Xiphosura</taxon>
        <taxon>Limulidae</taxon>
        <taxon>Limulus</taxon>
    </lineage>
</organism>
<name>A0ABM1SVY9_LIMPO</name>
<dbReference type="Proteomes" id="UP000694941">
    <property type="component" value="Unplaced"/>
</dbReference>
<dbReference type="GeneID" id="106464402"/>
<dbReference type="InterPro" id="IPR050782">
    <property type="entry name" value="PP1_regulatory_subunit_3"/>
</dbReference>
<evidence type="ECO:0000313" key="6">
    <source>
        <dbReference type="RefSeq" id="XP_022247795.1"/>
    </source>
</evidence>
<protein>
    <recommendedName>
        <fullName evidence="3">Protein phosphatase 1 regulatory subunit</fullName>
    </recommendedName>
</protein>
<dbReference type="PROSITE" id="PS51159">
    <property type="entry name" value="CBM21"/>
    <property type="match status" value="1"/>
</dbReference>
<keyword evidence="5" id="KW-1185">Reference proteome</keyword>
<evidence type="ECO:0000256" key="1">
    <source>
        <dbReference type="ARBA" id="ARBA00022600"/>
    </source>
</evidence>
<feature type="domain" description="CBM21" evidence="4">
    <location>
        <begin position="140"/>
        <end position="250"/>
    </location>
</feature>
<proteinExistence type="predicted"/>
<gene>
    <name evidence="6" type="primary">LOC106464402</name>
</gene>
<dbReference type="Pfam" id="PF03370">
    <property type="entry name" value="CBM_21"/>
    <property type="match status" value="1"/>
</dbReference>
<reference evidence="6" key="1">
    <citation type="submission" date="2025-08" db="UniProtKB">
        <authorList>
            <consortium name="RefSeq"/>
        </authorList>
    </citation>
    <scope>IDENTIFICATION</scope>
    <source>
        <tissue evidence="6">Muscle</tissue>
    </source>
</reference>
<dbReference type="Gene3D" id="2.60.40.2440">
    <property type="entry name" value="Carbohydrate binding type-21 domain"/>
    <property type="match status" value="1"/>
</dbReference>
<dbReference type="InterPro" id="IPR005036">
    <property type="entry name" value="CBM21_dom"/>
</dbReference>
<accession>A0ABM1SVY9</accession>
<evidence type="ECO:0000256" key="2">
    <source>
        <dbReference type="ARBA" id="ARBA00023277"/>
    </source>
</evidence>
<evidence type="ECO:0000256" key="3">
    <source>
        <dbReference type="PIRNR" id="PIRNR038207"/>
    </source>
</evidence>
<dbReference type="PIRSF" id="PIRSF038207">
    <property type="entry name" value="PP1_GT_animal"/>
    <property type="match status" value="1"/>
</dbReference>
<dbReference type="InterPro" id="IPR038175">
    <property type="entry name" value="CBM21_dom_sf"/>
</dbReference>
<dbReference type="PANTHER" id="PTHR12307:SF48">
    <property type="entry name" value="PROTEIN PHOSPHATASE 1 REGULATORY SUBUNIT"/>
    <property type="match status" value="1"/>
</dbReference>
<keyword evidence="1 3" id="KW-0321">Glycogen metabolism</keyword>
<keyword evidence="2 3" id="KW-0119">Carbohydrate metabolism</keyword>
<dbReference type="RefSeq" id="XP_022247795.1">
    <property type="nucleotide sequence ID" value="XM_022392087.1"/>
</dbReference>
<evidence type="ECO:0000313" key="5">
    <source>
        <dbReference type="Proteomes" id="UP000694941"/>
    </source>
</evidence>
<dbReference type="PANTHER" id="PTHR12307">
    <property type="entry name" value="PROTEIN PHOSPHATASE 1 REGULATORY SUBUNIT"/>
    <property type="match status" value="1"/>
</dbReference>